<accession>A0AAD2A2C9</accession>
<evidence type="ECO:0000259" key="1">
    <source>
        <dbReference type="PROSITE" id="PS50821"/>
    </source>
</evidence>
<name>A0AAD2A2C9_9LAMI</name>
<dbReference type="Gene3D" id="2.170.260.10">
    <property type="entry name" value="paz domain"/>
    <property type="match status" value="1"/>
</dbReference>
<dbReference type="PANTHER" id="PTHR22891">
    <property type="entry name" value="EUKARYOTIC TRANSLATION INITIATION FACTOR 2C"/>
    <property type="match status" value="1"/>
</dbReference>
<keyword evidence="3" id="KW-1185">Reference proteome</keyword>
<evidence type="ECO:0000313" key="3">
    <source>
        <dbReference type="Proteomes" id="UP000834106"/>
    </source>
</evidence>
<protein>
    <recommendedName>
        <fullName evidence="1">PAZ domain-containing protein</fullName>
    </recommendedName>
</protein>
<feature type="domain" description="PAZ" evidence="1">
    <location>
        <begin position="1"/>
        <end position="101"/>
    </location>
</feature>
<dbReference type="InterPro" id="IPR036085">
    <property type="entry name" value="PAZ_dom_sf"/>
</dbReference>
<proteinExistence type="predicted"/>
<dbReference type="AlphaFoldDB" id="A0AAD2A2C9"/>
<dbReference type="SUPFAM" id="SSF101690">
    <property type="entry name" value="PAZ domain"/>
    <property type="match status" value="1"/>
</dbReference>
<dbReference type="Proteomes" id="UP000834106">
    <property type="component" value="Chromosome 17"/>
</dbReference>
<dbReference type="InterPro" id="IPR003100">
    <property type="entry name" value="PAZ_dom"/>
</dbReference>
<evidence type="ECO:0000313" key="2">
    <source>
        <dbReference type="EMBL" id="CAI9780113.1"/>
    </source>
</evidence>
<dbReference type="Pfam" id="PF02170">
    <property type="entry name" value="PAZ"/>
    <property type="match status" value="1"/>
</dbReference>
<dbReference type="PROSITE" id="PS50821">
    <property type="entry name" value="PAZ"/>
    <property type="match status" value="1"/>
</dbReference>
<dbReference type="EMBL" id="OU503052">
    <property type="protein sequence ID" value="CAI9780113.1"/>
    <property type="molecule type" value="Genomic_DNA"/>
</dbReference>
<organism evidence="2 3">
    <name type="scientific">Fraxinus pennsylvanica</name>
    <dbReference type="NCBI Taxonomy" id="56036"/>
    <lineage>
        <taxon>Eukaryota</taxon>
        <taxon>Viridiplantae</taxon>
        <taxon>Streptophyta</taxon>
        <taxon>Embryophyta</taxon>
        <taxon>Tracheophyta</taxon>
        <taxon>Spermatophyta</taxon>
        <taxon>Magnoliopsida</taxon>
        <taxon>eudicotyledons</taxon>
        <taxon>Gunneridae</taxon>
        <taxon>Pentapetalae</taxon>
        <taxon>asterids</taxon>
        <taxon>lamiids</taxon>
        <taxon>Lamiales</taxon>
        <taxon>Oleaceae</taxon>
        <taxon>Oleeae</taxon>
        <taxon>Fraxinus</taxon>
    </lineage>
</organism>
<gene>
    <name evidence="2" type="ORF">FPE_LOCUS27543</name>
</gene>
<dbReference type="CDD" id="cd02846">
    <property type="entry name" value="PAZ_argonaute_like"/>
    <property type="match status" value="1"/>
</dbReference>
<dbReference type="GO" id="GO:0003723">
    <property type="term" value="F:RNA binding"/>
    <property type="evidence" value="ECO:0007669"/>
    <property type="project" value="InterPro"/>
</dbReference>
<reference evidence="2" key="1">
    <citation type="submission" date="2023-05" db="EMBL/GenBank/DDBJ databases">
        <authorList>
            <person name="Huff M."/>
        </authorList>
    </citation>
    <scope>NUCLEOTIDE SEQUENCE</scope>
</reference>
<sequence>MTNLRLEEILDKRRRECIVSAFLEYKITRLSNRPCKEQLFSLEQKNKDDAGEFQTIEVIVYDYFINSRNIDLPYSTDLPCINVGKPKRPTYFPIEACMMGFQKFLNNKRSSSISDNGATEPARILLERWFAQTQKLKEQIGRDPHSPLVTELGL</sequence>